<name>A0A5B6WB97_9ROSI</name>
<dbReference type="PANTHER" id="PTHR32108:SF5">
    <property type="entry name" value="DYNACTIN SUBUNIT 1-LIKE"/>
    <property type="match status" value="1"/>
</dbReference>
<dbReference type="Proteomes" id="UP000325315">
    <property type="component" value="Unassembled WGS sequence"/>
</dbReference>
<feature type="compositionally biased region" description="Basic and acidic residues" evidence="2">
    <location>
        <begin position="606"/>
        <end position="616"/>
    </location>
</feature>
<feature type="domain" description="DUF7745" evidence="4">
    <location>
        <begin position="60"/>
        <end position="219"/>
    </location>
</feature>
<comment type="caution">
    <text evidence="5">The sequence shown here is derived from an EMBL/GenBank/DDBJ whole genome shotgun (WGS) entry which is preliminary data.</text>
</comment>
<dbReference type="EMBL" id="SMMG02000004">
    <property type="protein sequence ID" value="KAA3478122.1"/>
    <property type="molecule type" value="Genomic_DNA"/>
</dbReference>
<feature type="coiled-coil region" evidence="1">
    <location>
        <begin position="322"/>
        <end position="449"/>
    </location>
</feature>
<sequence length="1506" mass="170933">MLVMENGFLDKVEDNAAVRIWSEKTQLEKGDSLTEGYTSKLLDFTRISVTQNELQELRDIWDCWDEATKQLFYLNYGDLPYLLDIRVDKHLFRAMTQYWNLAYSCFTFGEVDLVPTVEEYTALLRSQRARVDKIYFRAANAPTFVKKLMSITGMSEQWVMARIQQKGEGKCIPWVSLRDLMVAHPDVKRKVDIFALSIYSLVIFPKALRHVYEAVIDLFDRLDKGVTPCPEEMTYRKKTGLRCYRTSRKRMLNRELLGLFPTKFSTGVEVMIGVAMGPIATLEYNTWRSRRLNDNIPRPTQDAARSIEEYLQVVPSKLEIMKQDFESKNSELGKKIEQLEEEKTNLRLDIDIQKSEAEKLRKGKRKAEEDLDSLKTDYKKLYLSMRTARLGKTSEQWRQEIQEEKAKVDQWKKRFHEAQAQKDTLRRTVGESQSENEMLRARVAELERALGRSRSSTVNLESSLNQIEGLKGKVAMLETVLQNSELRIQLLETNNERREEQLQHSQNQVRERDYLMGEAVIQIREVAEHLQTLAVQADVLSVVYRSESNRGRELASLLKKVKTLGIRARPYIYLGTPLLHTKENKNHGSKVGKVGADAERDVRPVADSDARTDKGKGPMVDVGDENENSTYPLVLAPVNSQAQPLRVSVNIRPQHQTGASAPANFLTGSSSNLGDNLPKIMVPDFDDAVEGEKAKAEFPKEFEDRCKWLEEKFKALESTDYQCEVDARKLSLVSNLVLPPKFKMPEFEKYNGTSCPEAHITMFCRRMTGYVNNDQLLIHCFQDSLTEAPAKWYNQLSCTQIKSWKDLAQAFMKHYGHVTDIAPDRIMLQNMEKKSGESFRKYAQRWREVAMQVQPPLLEKEMTMLFINTLKAPFINHMLGSATKSFTDIVMSGEMIENAIRCGKIKAGESMRKTASKKRENEELYKTLFDAHVVSPFYLKPLQPPYPKWYDTNARCEYHADVVGHSIENCTSFKRLVERLIKAGVVDFNDPPGGGNPLPSHTDNGVNAIENVNRSRDARNYCEFHDKEGHEIQQCNKFRTLVQGLMDNKELEFFDFSKEVDVCATEGGSAERVPKVNHPIVIITRPRVDEAGVKMAPRVEIKKPVTSPYKETPRVVIRKPVTSPYNDTPKIVIQKPVTFPYKDDKRVPWNYNCTVTVSEKVSSASTPNPEAESSMMKKGDEKIGPLVNKPVTENEAGEFLKFLKHSEYSVVEQLHKQPTRISVMALLLNSEGHRSALMKALNQIYVADDISVSKLDRLVGNISADNFISFSDDEIPPGGMGSTKALYITTRCKGYILPGVLIDNGSALNIFPLSTLNKLPVDSSHMKSCQNIVRAFDGTERKLMGRIEIPLTIGPNTYEVNFLVMDIKPSYNCLLGRPWIHSAGAVPSSLHQKLKLMTEGWLITISAEEDIIASVTSNAPYIENDTEAIKCSFRSLEFVNATFISEGSKISAPKISKATRMGLQLTVGKGALPRKGLGKYLQGPVRVLGLVDKHDRFGLGHRPDAR</sequence>
<dbReference type="Pfam" id="PF24924">
    <property type="entry name" value="DUF7745"/>
    <property type="match status" value="1"/>
</dbReference>
<dbReference type="InterPro" id="IPR005162">
    <property type="entry name" value="Retrotrans_gag_dom"/>
</dbReference>
<evidence type="ECO:0000259" key="3">
    <source>
        <dbReference type="Pfam" id="PF03732"/>
    </source>
</evidence>
<accession>A0A5B6WB97</accession>
<evidence type="ECO:0000313" key="5">
    <source>
        <dbReference type="EMBL" id="KAA3478122.1"/>
    </source>
</evidence>
<dbReference type="PANTHER" id="PTHR32108">
    <property type="entry name" value="DNA-DIRECTED RNA POLYMERASE SUBUNIT ALPHA"/>
    <property type="match status" value="1"/>
</dbReference>
<dbReference type="Pfam" id="PF03732">
    <property type="entry name" value="Retrotrans_gag"/>
    <property type="match status" value="1"/>
</dbReference>
<proteinExistence type="predicted"/>
<keyword evidence="6" id="KW-1185">Reference proteome</keyword>
<reference evidence="6" key="1">
    <citation type="journal article" date="2019" name="Plant Biotechnol. J.">
        <title>Genome sequencing of the Australian wild diploid species Gossypium australe highlights disease resistance and delayed gland morphogenesis.</title>
        <authorList>
            <person name="Cai Y."/>
            <person name="Cai X."/>
            <person name="Wang Q."/>
            <person name="Wang P."/>
            <person name="Zhang Y."/>
            <person name="Cai C."/>
            <person name="Xu Y."/>
            <person name="Wang K."/>
            <person name="Zhou Z."/>
            <person name="Wang C."/>
            <person name="Geng S."/>
            <person name="Li B."/>
            <person name="Dong Q."/>
            <person name="Hou Y."/>
            <person name="Wang H."/>
            <person name="Ai P."/>
            <person name="Liu Z."/>
            <person name="Yi F."/>
            <person name="Sun M."/>
            <person name="An G."/>
            <person name="Cheng J."/>
            <person name="Zhang Y."/>
            <person name="Shi Q."/>
            <person name="Xie Y."/>
            <person name="Shi X."/>
            <person name="Chang Y."/>
            <person name="Huang F."/>
            <person name="Chen Y."/>
            <person name="Hong S."/>
            <person name="Mi L."/>
            <person name="Sun Q."/>
            <person name="Zhang L."/>
            <person name="Zhou B."/>
            <person name="Peng R."/>
            <person name="Zhang X."/>
            <person name="Liu F."/>
        </authorList>
    </citation>
    <scope>NUCLEOTIDE SEQUENCE [LARGE SCALE GENOMIC DNA]</scope>
    <source>
        <strain evidence="6">cv. PA1801</strain>
    </source>
</reference>
<protein>
    <submittedName>
        <fullName evidence="5">Gag-pro-like protein</fullName>
    </submittedName>
</protein>
<dbReference type="InterPro" id="IPR021109">
    <property type="entry name" value="Peptidase_aspartic_dom_sf"/>
</dbReference>
<feature type="coiled-coil region" evidence="1">
    <location>
        <begin position="474"/>
        <end position="508"/>
    </location>
</feature>
<evidence type="ECO:0000259" key="4">
    <source>
        <dbReference type="Pfam" id="PF24924"/>
    </source>
</evidence>
<dbReference type="InterPro" id="IPR056647">
    <property type="entry name" value="DUF7745"/>
</dbReference>
<evidence type="ECO:0000256" key="2">
    <source>
        <dbReference type="SAM" id="MobiDB-lite"/>
    </source>
</evidence>
<organism evidence="5 6">
    <name type="scientific">Gossypium australe</name>
    <dbReference type="NCBI Taxonomy" id="47621"/>
    <lineage>
        <taxon>Eukaryota</taxon>
        <taxon>Viridiplantae</taxon>
        <taxon>Streptophyta</taxon>
        <taxon>Embryophyta</taxon>
        <taxon>Tracheophyta</taxon>
        <taxon>Spermatophyta</taxon>
        <taxon>Magnoliopsida</taxon>
        <taxon>eudicotyledons</taxon>
        <taxon>Gunneridae</taxon>
        <taxon>Pentapetalae</taxon>
        <taxon>rosids</taxon>
        <taxon>malvids</taxon>
        <taxon>Malvales</taxon>
        <taxon>Malvaceae</taxon>
        <taxon>Malvoideae</taxon>
        <taxon>Gossypium</taxon>
    </lineage>
</organism>
<dbReference type="Gene3D" id="2.40.70.10">
    <property type="entry name" value="Acid Proteases"/>
    <property type="match status" value="1"/>
</dbReference>
<feature type="domain" description="Retrotransposon gag" evidence="3">
    <location>
        <begin position="784"/>
        <end position="870"/>
    </location>
</feature>
<feature type="region of interest" description="Disordered" evidence="2">
    <location>
        <begin position="606"/>
        <end position="626"/>
    </location>
</feature>
<dbReference type="CDD" id="cd00303">
    <property type="entry name" value="retropepsin_like"/>
    <property type="match status" value="1"/>
</dbReference>
<gene>
    <name evidence="5" type="ORF">EPI10_011952</name>
</gene>
<evidence type="ECO:0000256" key="1">
    <source>
        <dbReference type="SAM" id="Coils"/>
    </source>
</evidence>
<keyword evidence="1" id="KW-0175">Coiled coil</keyword>
<dbReference type="OrthoDB" id="1747832at2759"/>
<feature type="region of interest" description="Disordered" evidence="2">
    <location>
        <begin position="1162"/>
        <end position="1183"/>
    </location>
</feature>
<dbReference type="Gene3D" id="1.10.287.1490">
    <property type="match status" value="1"/>
</dbReference>
<evidence type="ECO:0000313" key="6">
    <source>
        <dbReference type="Proteomes" id="UP000325315"/>
    </source>
</evidence>